<evidence type="ECO:0000259" key="1">
    <source>
        <dbReference type="Pfam" id="PF02625"/>
    </source>
</evidence>
<gene>
    <name evidence="3" type="ORF">ET524_07815</name>
</gene>
<feature type="domain" description="XdhC Rossmann" evidence="2">
    <location>
        <begin position="224"/>
        <end position="365"/>
    </location>
</feature>
<dbReference type="SUPFAM" id="SSF51735">
    <property type="entry name" value="NAD(P)-binding Rossmann-fold domains"/>
    <property type="match status" value="1"/>
</dbReference>
<dbReference type="Gene3D" id="3.40.50.720">
    <property type="entry name" value="NAD(P)-binding Rossmann-like Domain"/>
    <property type="match status" value="1"/>
</dbReference>
<reference evidence="3 4" key="1">
    <citation type="submission" date="2019-01" db="EMBL/GenBank/DDBJ databases">
        <title>Senegalimassilia sp. nov. KGMB04484 isolated human feces.</title>
        <authorList>
            <person name="Han K.-I."/>
            <person name="Kim J.-S."/>
            <person name="Lee K.C."/>
            <person name="Suh M.K."/>
            <person name="Eom M.K."/>
            <person name="Lee J.H."/>
            <person name="Park S.-H."/>
            <person name="Kang S.W."/>
            <person name="Park J.-E."/>
            <person name="Oh B.S."/>
            <person name="Yu S.Y."/>
            <person name="Choi S.-H."/>
            <person name="Lee D.H."/>
            <person name="Yoon H."/>
            <person name="Kim B.-Y."/>
            <person name="Lee J.H."/>
            <person name="Lee J.-S."/>
        </authorList>
    </citation>
    <scope>NUCLEOTIDE SEQUENCE [LARGE SCALE GENOMIC DNA]</scope>
    <source>
        <strain evidence="3 4">KGMB04484</strain>
    </source>
</reference>
<dbReference type="InterPro" id="IPR036291">
    <property type="entry name" value="NAD(P)-bd_dom_sf"/>
</dbReference>
<sequence>MSMREIAECMAAALADGRDVVLVTIAGGKGSAPRHAGSQMLVDAEGLACGTIGGGALEAHAIAQARALLGSGHGRFEQLDLVADLGMACGGSASLLYTAVRGGDARWAQLAAAIIRCLDERTPATLLLRCPEGQQLFEAAAALVDGDGKVLAGDCGAVLADATETAGAGGFASLGNGSDAVDDDGAAGRAAVCDATPLHSVGAAASRFDGAWLALPLEMPVRAVVFGGGHVGRATVAALARVGFACTLFDSRPEFACPEDFPDAREVLCGDFGSIAASISLDERDFILIMTPGHNSDFAVLEQVLRQPHAYVGLIGSRRKIAAARQQMLAAGIPQADIDAVHMPIGLAIGAETPEEIAISITAECIQARAALRR</sequence>
<dbReference type="Pfam" id="PF02625">
    <property type="entry name" value="XdhC_CoxI"/>
    <property type="match status" value="1"/>
</dbReference>
<proteinExistence type="predicted"/>
<accession>A0A4Q2K3S5</accession>
<protein>
    <submittedName>
        <fullName evidence="3">XdhC/CoxI family protein</fullName>
    </submittedName>
</protein>
<dbReference type="InterPro" id="IPR052698">
    <property type="entry name" value="MoCofactor_Util/Proc"/>
</dbReference>
<name>A0A4Q2K3S5_9ACTN</name>
<dbReference type="InterPro" id="IPR003777">
    <property type="entry name" value="XdhC_CoxI"/>
</dbReference>
<dbReference type="Proteomes" id="UP000293345">
    <property type="component" value="Unassembled WGS sequence"/>
</dbReference>
<keyword evidence="4" id="KW-1185">Reference proteome</keyword>
<evidence type="ECO:0000259" key="2">
    <source>
        <dbReference type="Pfam" id="PF13478"/>
    </source>
</evidence>
<dbReference type="PANTHER" id="PTHR30388">
    <property type="entry name" value="ALDEHYDE OXIDOREDUCTASE MOLYBDENUM COFACTOR ASSEMBLY PROTEIN"/>
    <property type="match status" value="1"/>
</dbReference>
<organism evidence="3 4">
    <name type="scientific">Senegalimassilia faecalis</name>
    <dbReference type="NCBI Taxonomy" id="2509433"/>
    <lineage>
        <taxon>Bacteria</taxon>
        <taxon>Bacillati</taxon>
        <taxon>Actinomycetota</taxon>
        <taxon>Coriobacteriia</taxon>
        <taxon>Coriobacteriales</taxon>
        <taxon>Coriobacteriaceae</taxon>
        <taxon>Senegalimassilia</taxon>
    </lineage>
</organism>
<evidence type="ECO:0000313" key="3">
    <source>
        <dbReference type="EMBL" id="RXZ54393.1"/>
    </source>
</evidence>
<dbReference type="AlphaFoldDB" id="A0A4Q2K3S5"/>
<dbReference type="PANTHER" id="PTHR30388:SF6">
    <property type="entry name" value="XANTHINE DEHYDROGENASE SUBUNIT A-RELATED"/>
    <property type="match status" value="1"/>
</dbReference>
<evidence type="ECO:0000313" key="4">
    <source>
        <dbReference type="Proteomes" id="UP000293345"/>
    </source>
</evidence>
<comment type="caution">
    <text evidence="3">The sequence shown here is derived from an EMBL/GenBank/DDBJ whole genome shotgun (WGS) entry which is preliminary data.</text>
</comment>
<dbReference type="Pfam" id="PF13478">
    <property type="entry name" value="XdhC_C"/>
    <property type="match status" value="1"/>
</dbReference>
<feature type="domain" description="XdhC- CoxI" evidence="1">
    <location>
        <begin position="14"/>
        <end position="77"/>
    </location>
</feature>
<dbReference type="InterPro" id="IPR027051">
    <property type="entry name" value="XdhC_Rossmann_dom"/>
</dbReference>
<dbReference type="EMBL" id="SDPW01000001">
    <property type="protein sequence ID" value="RXZ54393.1"/>
    <property type="molecule type" value="Genomic_DNA"/>
</dbReference>